<keyword evidence="2" id="KW-1185">Reference proteome</keyword>
<proteinExistence type="predicted"/>
<organism evidence="1 2">
    <name type="scientific">Flavobacterium araucananum</name>
    <dbReference type="NCBI Taxonomy" id="946678"/>
    <lineage>
        <taxon>Bacteria</taxon>
        <taxon>Pseudomonadati</taxon>
        <taxon>Bacteroidota</taxon>
        <taxon>Flavobacteriia</taxon>
        <taxon>Flavobacteriales</taxon>
        <taxon>Flavobacteriaceae</taxon>
        <taxon>Flavobacterium</taxon>
    </lineage>
</organism>
<dbReference type="OrthoDB" id="1399304at2"/>
<protein>
    <submittedName>
        <fullName evidence="1">Uncharacterized protein</fullName>
    </submittedName>
</protein>
<evidence type="ECO:0000313" key="1">
    <source>
        <dbReference type="EMBL" id="OXE99995.1"/>
    </source>
</evidence>
<accession>A0A227NR54</accession>
<dbReference type="AlphaFoldDB" id="A0A227NR54"/>
<sequence length="582" mass="68011">MNKQKVDSKVFSLASNLFGFGNKIEKKAVENNIAIVVATSLQPENRIMAVYPAISMEAFSATMDSYRKYIASYNFKTNAENDLTEKHNDSVRSFLSKNTLSDVQREFSKIFLFKSRSLKPRAFNEQADAFMKDHGLIIEKRKIQTVKYATELVFQNLLHLYNSQLMKRNEQYIRLGVTAVRPIEEFKINSFLVTALQRNGVTSLDLCKKTVRNHRQRLEECGVFVDYHFSGQNRPVEVHINTRILTVFDLKTSKLKTTENQCVTSENGKVLPDNNENTRTDLNEYQMNENVKNISHDKEFPSVTPLNLFFTRTRACNTENSEGDGVKNVKVLNTLSEKLENLIIHPQELALNLSSHEYDNYKPIDLRVLFKEAYSGTMSKENFRELVIQDFFKSISKIYRNSTPYAGSWKKAVNFYMQNKFIAFTGDSFNKQSIVDDIHELRWRIEWARKWFAKNSNVTPLFPSDYFDMTRKNAKEVGFEYTKLKYSEHLKSKAKYEVLKKKLEADGVRRKATINHAKKFENEVNRFFKDKITMPQLYDYVEKNLPAEFLEKLPQMILEKSLKISQRVIFDDDFLKYNLSEF</sequence>
<name>A0A227NR54_9FLAO</name>
<comment type="caution">
    <text evidence="1">The sequence shown here is derived from an EMBL/GenBank/DDBJ whole genome shotgun (WGS) entry which is preliminary data.</text>
</comment>
<dbReference type="RefSeq" id="WP_089481405.1">
    <property type="nucleotide sequence ID" value="NZ_MUGS01000057.1"/>
</dbReference>
<dbReference type="EMBL" id="MUGS01000057">
    <property type="protein sequence ID" value="OXE99995.1"/>
    <property type="molecule type" value="Genomic_DNA"/>
</dbReference>
<reference evidence="1 2" key="1">
    <citation type="submission" date="2016-11" db="EMBL/GenBank/DDBJ databases">
        <title>Whole genomes of Flavobacteriaceae.</title>
        <authorList>
            <person name="Stine C."/>
            <person name="Li C."/>
            <person name="Tadesse D."/>
        </authorList>
    </citation>
    <scope>NUCLEOTIDE SEQUENCE [LARGE SCALE GENOMIC DNA]</scope>
    <source>
        <strain evidence="1 2">DSM 24704</strain>
    </source>
</reference>
<dbReference type="Proteomes" id="UP000214684">
    <property type="component" value="Unassembled WGS sequence"/>
</dbReference>
<gene>
    <name evidence="1" type="ORF">B0A64_20775</name>
</gene>
<evidence type="ECO:0000313" key="2">
    <source>
        <dbReference type="Proteomes" id="UP000214684"/>
    </source>
</evidence>